<name>A0ABR4I9R2_9EURO</name>
<dbReference type="PANTHER" id="PTHR40619:SF3">
    <property type="entry name" value="FUNGAL STAND N-TERMINAL GOODBYE DOMAIN-CONTAINING PROTEIN"/>
    <property type="match status" value="1"/>
</dbReference>
<feature type="region of interest" description="Disordered" evidence="1">
    <location>
        <begin position="527"/>
        <end position="562"/>
    </location>
</feature>
<evidence type="ECO:0000256" key="1">
    <source>
        <dbReference type="SAM" id="MobiDB-lite"/>
    </source>
</evidence>
<feature type="compositionally biased region" description="Acidic residues" evidence="1">
    <location>
        <begin position="531"/>
        <end position="562"/>
    </location>
</feature>
<sequence>MKPFRSNASKEGRKIAARFMVDEAPGYHKALVEVQPDEICSPALRNLQHVLEAYNTTADAHLRINLQHCTFAEVLEEIHRQKERYVNNEKGALNAGRNGLRIAGDYSNAISPWLDLINHGIAKQNADNREKIFSAFHDIIHIIVDTTVRQDQFAWVQILKDAAIPLYITLVDALVQLIYHFHGPTNPTPNSETAAQNSERFSVVNSQVLIETYQNTKGLVSQTPSVQATTGTIVGTVDQIASNMSKLQGQSKSTNAKIDRVIEEFHSLKAGEYRRNQEALHSQEAMIIFFVSDMPKWWGSRPAMSRAVSDPGSFIEDVDCVIQELGRLDGAAQTQAQQLLSSPEFFKWIGASHTRSALPLSAVCATLSLNLSKNTDFIVVLLIAQLLLTGRDFNLHFINTRQFSEQIEATDLAAINHTFRQLTEQLPCNVTLVCIIHGLVRFESTAWLADLSDVIYTLNQVVHNSALHPVVKLLVTTPFANSQHVGNLIQAHQTLTLRQTVVHGSHRIAERSMADRRDRLREYRMAMEQGVDSEDDSDDCYGRDFDEESGDDCQFDDDDDDN</sequence>
<dbReference type="PANTHER" id="PTHR40619">
    <property type="entry name" value="FUNGAL STAND N-TERMINAL GOODBYE DOMAIN-CONTAINING PROTEIN"/>
    <property type="match status" value="1"/>
</dbReference>
<protein>
    <submittedName>
        <fullName evidence="2">Uncharacterized protein</fullName>
    </submittedName>
</protein>
<gene>
    <name evidence="2" type="ORF">BDW59DRAFT_180275</name>
</gene>
<evidence type="ECO:0000313" key="2">
    <source>
        <dbReference type="EMBL" id="KAL2824411.1"/>
    </source>
</evidence>
<organism evidence="2 3">
    <name type="scientific">Aspergillus cavernicola</name>
    <dbReference type="NCBI Taxonomy" id="176166"/>
    <lineage>
        <taxon>Eukaryota</taxon>
        <taxon>Fungi</taxon>
        <taxon>Dikarya</taxon>
        <taxon>Ascomycota</taxon>
        <taxon>Pezizomycotina</taxon>
        <taxon>Eurotiomycetes</taxon>
        <taxon>Eurotiomycetidae</taxon>
        <taxon>Eurotiales</taxon>
        <taxon>Aspergillaceae</taxon>
        <taxon>Aspergillus</taxon>
        <taxon>Aspergillus subgen. Nidulantes</taxon>
    </lineage>
</organism>
<dbReference type="EMBL" id="JBFXLS010000044">
    <property type="protein sequence ID" value="KAL2824411.1"/>
    <property type="molecule type" value="Genomic_DNA"/>
</dbReference>
<comment type="caution">
    <text evidence="2">The sequence shown here is derived from an EMBL/GenBank/DDBJ whole genome shotgun (WGS) entry which is preliminary data.</text>
</comment>
<dbReference type="Proteomes" id="UP001610335">
    <property type="component" value="Unassembled WGS sequence"/>
</dbReference>
<evidence type="ECO:0000313" key="3">
    <source>
        <dbReference type="Proteomes" id="UP001610335"/>
    </source>
</evidence>
<keyword evidence="3" id="KW-1185">Reference proteome</keyword>
<proteinExistence type="predicted"/>
<reference evidence="2 3" key="1">
    <citation type="submission" date="2024-07" db="EMBL/GenBank/DDBJ databases">
        <title>Section-level genome sequencing and comparative genomics of Aspergillus sections Usti and Cavernicolus.</title>
        <authorList>
            <consortium name="Lawrence Berkeley National Laboratory"/>
            <person name="Nybo J.L."/>
            <person name="Vesth T.C."/>
            <person name="Theobald S."/>
            <person name="Frisvad J.C."/>
            <person name="Larsen T.O."/>
            <person name="Kjaerboelling I."/>
            <person name="Rothschild-Mancinelli K."/>
            <person name="Lyhne E.K."/>
            <person name="Kogle M.E."/>
            <person name="Barry K."/>
            <person name="Clum A."/>
            <person name="Na H."/>
            <person name="Ledsgaard L."/>
            <person name="Lin J."/>
            <person name="Lipzen A."/>
            <person name="Kuo A."/>
            <person name="Riley R."/>
            <person name="Mondo S."/>
            <person name="LaButti K."/>
            <person name="Haridas S."/>
            <person name="Pangalinan J."/>
            <person name="Salamov A.A."/>
            <person name="Simmons B.A."/>
            <person name="Magnuson J.K."/>
            <person name="Chen J."/>
            <person name="Drula E."/>
            <person name="Henrissat B."/>
            <person name="Wiebenga A."/>
            <person name="Lubbers R.J."/>
            <person name="Gomes A.C."/>
            <person name="Makela M.R."/>
            <person name="Stajich J."/>
            <person name="Grigoriev I.V."/>
            <person name="Mortensen U.H."/>
            <person name="De vries R.P."/>
            <person name="Baker S.E."/>
            <person name="Andersen M.R."/>
        </authorList>
    </citation>
    <scope>NUCLEOTIDE SEQUENCE [LARGE SCALE GENOMIC DNA]</scope>
    <source>
        <strain evidence="2 3">CBS 600.67</strain>
    </source>
</reference>
<accession>A0ABR4I9R2</accession>